<organism evidence="2 3">
    <name type="scientific">Kitasatospora kazusensis</name>
    <dbReference type="NCBI Taxonomy" id="407974"/>
    <lineage>
        <taxon>Bacteria</taxon>
        <taxon>Bacillati</taxon>
        <taxon>Actinomycetota</taxon>
        <taxon>Actinomycetes</taxon>
        <taxon>Kitasatosporales</taxon>
        <taxon>Streptomycetaceae</taxon>
        <taxon>Kitasatospora</taxon>
    </lineage>
</organism>
<evidence type="ECO:0000313" key="3">
    <source>
        <dbReference type="Proteomes" id="UP001422759"/>
    </source>
</evidence>
<accession>A0ABN2ZY31</accession>
<dbReference type="EMBL" id="BAAANT010000027">
    <property type="protein sequence ID" value="GAA2149934.1"/>
    <property type="molecule type" value="Genomic_DNA"/>
</dbReference>
<dbReference type="InterPro" id="IPR019302">
    <property type="entry name" value="CAP12/PCTIR_TIR_dom"/>
</dbReference>
<protein>
    <recommendedName>
        <fullName evidence="1">CD-NTase-associated protein 12/Pycsar effector protein TIR domain-containing protein</fullName>
    </recommendedName>
</protein>
<sequence length="146" mass="16237">MPGDIFVVHGHDELFRAQVVRLLENSTSRNVIVLDEQTSHGRTIIEKFEAHAGATAYAVVLLTGDDEGRVKGQSELKPRARQNVILELGYFMGAIGRAKVAVLHDADVEYPSDIHGVVYIAHKNHWKLDLAKELRDSGIPVDFNKL</sequence>
<keyword evidence="3" id="KW-1185">Reference proteome</keyword>
<dbReference type="RefSeq" id="WP_344467601.1">
    <property type="nucleotide sequence ID" value="NZ_BAAANT010000027.1"/>
</dbReference>
<dbReference type="Pfam" id="PF10137">
    <property type="entry name" value="CAP12-PCTIR_TIR"/>
    <property type="match status" value="1"/>
</dbReference>
<comment type="caution">
    <text evidence="2">The sequence shown here is derived from an EMBL/GenBank/DDBJ whole genome shotgun (WGS) entry which is preliminary data.</text>
</comment>
<dbReference type="Proteomes" id="UP001422759">
    <property type="component" value="Unassembled WGS sequence"/>
</dbReference>
<gene>
    <name evidence="2" type="ORF">GCM10009760_43700</name>
</gene>
<proteinExistence type="predicted"/>
<feature type="domain" description="CD-NTase-associated protein 12/Pycsar effector protein TIR" evidence="1">
    <location>
        <begin position="5"/>
        <end position="123"/>
    </location>
</feature>
<reference evidence="2 3" key="1">
    <citation type="journal article" date="2019" name="Int. J. Syst. Evol. Microbiol.">
        <title>The Global Catalogue of Microorganisms (GCM) 10K type strain sequencing project: providing services to taxonomists for standard genome sequencing and annotation.</title>
        <authorList>
            <consortium name="The Broad Institute Genomics Platform"/>
            <consortium name="The Broad Institute Genome Sequencing Center for Infectious Disease"/>
            <person name="Wu L."/>
            <person name="Ma J."/>
        </authorList>
    </citation>
    <scope>NUCLEOTIDE SEQUENCE [LARGE SCALE GENOMIC DNA]</scope>
    <source>
        <strain evidence="2 3">JCM 14560</strain>
    </source>
</reference>
<name>A0ABN2ZY31_9ACTN</name>
<evidence type="ECO:0000259" key="1">
    <source>
        <dbReference type="Pfam" id="PF10137"/>
    </source>
</evidence>
<evidence type="ECO:0000313" key="2">
    <source>
        <dbReference type="EMBL" id="GAA2149934.1"/>
    </source>
</evidence>